<feature type="transmembrane region" description="Helical" evidence="2">
    <location>
        <begin position="7"/>
        <end position="33"/>
    </location>
</feature>
<organism evidence="3">
    <name type="scientific">Arundo donax</name>
    <name type="common">Giant reed</name>
    <name type="synonym">Donax arundinaceus</name>
    <dbReference type="NCBI Taxonomy" id="35708"/>
    <lineage>
        <taxon>Eukaryota</taxon>
        <taxon>Viridiplantae</taxon>
        <taxon>Streptophyta</taxon>
        <taxon>Embryophyta</taxon>
        <taxon>Tracheophyta</taxon>
        <taxon>Spermatophyta</taxon>
        <taxon>Magnoliopsida</taxon>
        <taxon>Liliopsida</taxon>
        <taxon>Poales</taxon>
        <taxon>Poaceae</taxon>
        <taxon>PACMAD clade</taxon>
        <taxon>Arundinoideae</taxon>
        <taxon>Arundineae</taxon>
        <taxon>Arundo</taxon>
    </lineage>
</organism>
<protein>
    <submittedName>
        <fullName evidence="3">Uncharacterized protein</fullName>
    </submittedName>
</protein>
<feature type="compositionally biased region" description="Basic and acidic residues" evidence="1">
    <location>
        <begin position="48"/>
        <end position="62"/>
    </location>
</feature>
<keyword evidence="2" id="KW-0472">Membrane</keyword>
<proteinExistence type="predicted"/>
<sequence length="171" mass="19465">MAKGNQCIWLLVSRCSDYLCVTVGMFVLFLFYFSQHFITKEHYSNAQQHTDKESQSHERETSDQAVEQQPKLDVGETGLSMKPRSREKLQKGGIAEHIADGCLMRTMLNHQQLNEIMIVVTITLLVASGRLEESQEMVQIKNFKGFHVHRRDTAAGGYKQSIFTGAQENLD</sequence>
<reference evidence="3" key="2">
    <citation type="journal article" date="2015" name="Data Brief">
        <title>Shoot transcriptome of the giant reed, Arundo donax.</title>
        <authorList>
            <person name="Barrero R.A."/>
            <person name="Guerrero F.D."/>
            <person name="Moolhuijzen P."/>
            <person name="Goolsby J.A."/>
            <person name="Tidwell J."/>
            <person name="Bellgard S.E."/>
            <person name="Bellgard M.I."/>
        </authorList>
    </citation>
    <scope>NUCLEOTIDE SEQUENCE</scope>
    <source>
        <tissue evidence="3">Shoot tissue taken approximately 20 cm above the soil surface</tissue>
    </source>
</reference>
<reference evidence="3" key="1">
    <citation type="submission" date="2014-09" db="EMBL/GenBank/DDBJ databases">
        <authorList>
            <person name="Magalhaes I.L.F."/>
            <person name="Oliveira U."/>
            <person name="Santos F.R."/>
            <person name="Vidigal T.H.D.A."/>
            <person name="Brescovit A.D."/>
            <person name="Santos A.J."/>
        </authorList>
    </citation>
    <scope>NUCLEOTIDE SEQUENCE</scope>
    <source>
        <tissue evidence="3">Shoot tissue taken approximately 20 cm above the soil surface</tissue>
    </source>
</reference>
<evidence type="ECO:0000256" key="1">
    <source>
        <dbReference type="SAM" id="MobiDB-lite"/>
    </source>
</evidence>
<keyword evidence="2" id="KW-1133">Transmembrane helix</keyword>
<accession>A0A0A8ZEU1</accession>
<feature type="region of interest" description="Disordered" evidence="1">
    <location>
        <begin position="48"/>
        <end position="86"/>
    </location>
</feature>
<evidence type="ECO:0000313" key="3">
    <source>
        <dbReference type="EMBL" id="JAD37919.1"/>
    </source>
</evidence>
<keyword evidence="2" id="KW-0812">Transmembrane</keyword>
<dbReference type="AlphaFoldDB" id="A0A0A8ZEU1"/>
<name>A0A0A8ZEU1_ARUDO</name>
<evidence type="ECO:0000256" key="2">
    <source>
        <dbReference type="SAM" id="Phobius"/>
    </source>
</evidence>
<dbReference type="EMBL" id="GBRH01259976">
    <property type="protein sequence ID" value="JAD37919.1"/>
    <property type="molecule type" value="Transcribed_RNA"/>
</dbReference>